<name>A0A939PFY7_9ACTN</name>
<reference evidence="8" key="1">
    <citation type="submission" date="2021-03" db="EMBL/GenBank/DDBJ databases">
        <authorList>
            <person name="Kanchanasin P."/>
            <person name="Saeng-In P."/>
            <person name="Phongsopitanun W."/>
            <person name="Yuki M."/>
            <person name="Kudo T."/>
            <person name="Ohkuma M."/>
            <person name="Tanasupawat S."/>
        </authorList>
    </citation>
    <scope>NUCLEOTIDE SEQUENCE</scope>
    <source>
        <strain evidence="8">GKU 128</strain>
    </source>
</reference>
<dbReference type="Gene3D" id="2.130.10.10">
    <property type="entry name" value="YVTN repeat-like/Quinoprotein amine dehydrogenase"/>
    <property type="match status" value="2"/>
</dbReference>
<dbReference type="InterPro" id="IPR008271">
    <property type="entry name" value="Ser/Thr_kinase_AS"/>
</dbReference>
<dbReference type="InterPro" id="IPR015943">
    <property type="entry name" value="WD40/YVTN_repeat-like_dom_sf"/>
</dbReference>
<keyword evidence="6" id="KW-0472">Membrane</keyword>
<dbReference type="PROSITE" id="PS00108">
    <property type="entry name" value="PROTEIN_KINASE_ST"/>
    <property type="match status" value="1"/>
</dbReference>
<dbReference type="InterPro" id="IPR011009">
    <property type="entry name" value="Kinase-like_dom_sf"/>
</dbReference>
<keyword evidence="9" id="KW-1185">Reference proteome</keyword>
<evidence type="ECO:0000313" key="8">
    <source>
        <dbReference type="EMBL" id="MBO2451931.1"/>
    </source>
</evidence>
<evidence type="ECO:0000256" key="1">
    <source>
        <dbReference type="ARBA" id="ARBA00022679"/>
    </source>
</evidence>
<evidence type="ECO:0000259" key="7">
    <source>
        <dbReference type="PROSITE" id="PS50011"/>
    </source>
</evidence>
<organism evidence="8 9">
    <name type="scientific">Actinomadura barringtoniae</name>
    <dbReference type="NCBI Taxonomy" id="1427535"/>
    <lineage>
        <taxon>Bacteria</taxon>
        <taxon>Bacillati</taxon>
        <taxon>Actinomycetota</taxon>
        <taxon>Actinomycetes</taxon>
        <taxon>Streptosporangiales</taxon>
        <taxon>Thermomonosporaceae</taxon>
        <taxon>Actinomadura</taxon>
    </lineage>
</organism>
<dbReference type="SMART" id="SM00564">
    <property type="entry name" value="PQQ"/>
    <property type="match status" value="6"/>
</dbReference>
<dbReference type="Gene3D" id="1.10.510.10">
    <property type="entry name" value="Transferase(Phosphotransferase) domain 1"/>
    <property type="match status" value="1"/>
</dbReference>
<dbReference type="InterPro" id="IPR011047">
    <property type="entry name" value="Quinoprotein_ADH-like_sf"/>
</dbReference>
<keyword evidence="6" id="KW-0812">Transmembrane</keyword>
<dbReference type="PANTHER" id="PTHR43289:SF34">
    <property type="entry name" value="SERINE_THREONINE-PROTEIN KINASE YBDM-RELATED"/>
    <property type="match status" value="1"/>
</dbReference>
<keyword evidence="1" id="KW-0808">Transferase</keyword>
<dbReference type="SUPFAM" id="SSF50998">
    <property type="entry name" value="Quinoprotein alcohol dehydrogenase-like"/>
    <property type="match status" value="1"/>
</dbReference>
<dbReference type="GO" id="GO:0005524">
    <property type="term" value="F:ATP binding"/>
    <property type="evidence" value="ECO:0007669"/>
    <property type="project" value="UniProtKB-UniRule"/>
</dbReference>
<feature type="binding site" evidence="5">
    <location>
        <position position="43"/>
    </location>
    <ligand>
        <name>ATP</name>
        <dbReference type="ChEBI" id="CHEBI:30616"/>
    </ligand>
</feature>
<comment type="caution">
    <text evidence="8">The sequence shown here is derived from an EMBL/GenBank/DDBJ whole genome shotgun (WGS) entry which is preliminary data.</text>
</comment>
<feature type="transmembrane region" description="Helical" evidence="6">
    <location>
        <begin position="304"/>
        <end position="326"/>
    </location>
</feature>
<evidence type="ECO:0000256" key="3">
    <source>
        <dbReference type="ARBA" id="ARBA00022777"/>
    </source>
</evidence>
<dbReference type="InterPro" id="IPR002372">
    <property type="entry name" value="PQQ_rpt_dom"/>
</dbReference>
<dbReference type="AlphaFoldDB" id="A0A939PFY7"/>
<keyword evidence="6" id="KW-1133">Transmembrane helix</keyword>
<dbReference type="Pfam" id="PF00069">
    <property type="entry name" value="Pkinase"/>
    <property type="match status" value="1"/>
</dbReference>
<dbReference type="InterPro" id="IPR018391">
    <property type="entry name" value="PQQ_b-propeller_rpt"/>
</dbReference>
<evidence type="ECO:0000313" key="9">
    <source>
        <dbReference type="Proteomes" id="UP000669179"/>
    </source>
</evidence>
<keyword evidence="2 5" id="KW-0547">Nucleotide-binding</keyword>
<evidence type="ECO:0000256" key="2">
    <source>
        <dbReference type="ARBA" id="ARBA00022741"/>
    </source>
</evidence>
<dbReference type="Proteomes" id="UP000669179">
    <property type="component" value="Unassembled WGS sequence"/>
</dbReference>
<dbReference type="Pfam" id="PF13360">
    <property type="entry name" value="PQQ_2"/>
    <property type="match status" value="2"/>
</dbReference>
<dbReference type="CDD" id="cd14014">
    <property type="entry name" value="STKc_PknB_like"/>
    <property type="match status" value="1"/>
</dbReference>
<dbReference type="Gene3D" id="3.30.200.20">
    <property type="entry name" value="Phosphorylase Kinase, domain 1"/>
    <property type="match status" value="1"/>
</dbReference>
<evidence type="ECO:0000256" key="5">
    <source>
        <dbReference type="PROSITE-ProRule" id="PRU10141"/>
    </source>
</evidence>
<accession>A0A939PFY7</accession>
<dbReference type="SUPFAM" id="SSF56112">
    <property type="entry name" value="Protein kinase-like (PK-like)"/>
    <property type="match status" value="1"/>
</dbReference>
<keyword evidence="4 5" id="KW-0067">ATP-binding</keyword>
<dbReference type="InterPro" id="IPR000719">
    <property type="entry name" value="Prot_kinase_dom"/>
</dbReference>
<dbReference type="GO" id="GO:0004674">
    <property type="term" value="F:protein serine/threonine kinase activity"/>
    <property type="evidence" value="ECO:0007669"/>
    <property type="project" value="TreeGrafter"/>
</dbReference>
<dbReference type="EMBL" id="JAGEOJ010000014">
    <property type="protein sequence ID" value="MBO2451931.1"/>
    <property type="molecule type" value="Genomic_DNA"/>
</dbReference>
<sequence>MAALEPDDPGHVGRYRLLSRLGEGGMGRVYLGASPAGRAVAIKVVRPELADDHTFRARFRAEVEAARRVSGAFTSPVVDADPDGTVPWLATAYVNGLNLKDAVARHGPMPEPLLRTLGAGLGEALIAIQQNGLLHRDLKPANILLAKDGPRVIDFGISRAADGTRLTSEGQFMGTPGYMPPEQIRGEELTSAADVFAFGAVLAYAATGRPPFGLGPVHTVIHRTLHEPPDLDGVPRALSAMVAACLSRDPADRPRVALLPQLLAAQPLANGWLPDAIGRELDDREHTLVLDLKAISRARTRRRLLLGGAAVAGLAAVGGGTAMALAGTDDGEPGLPTPALRWKARLPTGGDFLSPLAFEHAVVVNAYLTKSTAYDTATGRELWSAKLDGTTDSALMYVPQSTALVALDPATRAQRWRAPLPVGYDLRGIRGPKDGTVIGVVDGTGTVIGYDARSGAQLWAHRAPPGTELQGVQGGSLIAKSGKGDDGKTFGTLFALATATGEPRWTRQYANSDMTMPGSGDVIFNNQSGSALDALSASTGRTLWTANIQDGEITVANGMAYVAGSTLHALDLATGQEKWSHVPAVPSTNYRTFLASGRFAYTLDNRTLLALDARTGRRLWSASTPGDDKAPLLALGGLVLTAVAGSTGPGLYGWDATTGRLVWSYRDVAVGDTEPWILTNVGPLLVALHGADLFAFRLSSRP</sequence>
<evidence type="ECO:0000256" key="4">
    <source>
        <dbReference type="ARBA" id="ARBA00022840"/>
    </source>
</evidence>
<keyword evidence="3" id="KW-0418">Kinase</keyword>
<proteinExistence type="predicted"/>
<protein>
    <submittedName>
        <fullName evidence="8">PQQ-binding-like beta-propeller repeat protein</fullName>
    </submittedName>
</protein>
<dbReference type="PROSITE" id="PS50011">
    <property type="entry name" value="PROTEIN_KINASE_DOM"/>
    <property type="match status" value="1"/>
</dbReference>
<dbReference type="PANTHER" id="PTHR43289">
    <property type="entry name" value="MITOGEN-ACTIVATED PROTEIN KINASE KINASE KINASE 20-RELATED"/>
    <property type="match status" value="1"/>
</dbReference>
<dbReference type="InterPro" id="IPR017441">
    <property type="entry name" value="Protein_kinase_ATP_BS"/>
</dbReference>
<evidence type="ECO:0000256" key="6">
    <source>
        <dbReference type="SAM" id="Phobius"/>
    </source>
</evidence>
<dbReference type="SMART" id="SM00220">
    <property type="entry name" value="S_TKc"/>
    <property type="match status" value="1"/>
</dbReference>
<dbReference type="RefSeq" id="WP_208259820.1">
    <property type="nucleotide sequence ID" value="NZ_JAGEOJ010000014.1"/>
</dbReference>
<gene>
    <name evidence="8" type="ORF">J4573_32925</name>
</gene>
<dbReference type="PROSITE" id="PS00107">
    <property type="entry name" value="PROTEIN_KINASE_ATP"/>
    <property type="match status" value="1"/>
</dbReference>
<feature type="domain" description="Protein kinase" evidence="7">
    <location>
        <begin position="15"/>
        <end position="273"/>
    </location>
</feature>